<dbReference type="InterPro" id="IPR050503">
    <property type="entry name" value="cAMP-dep_PK_reg_su-like"/>
</dbReference>
<feature type="compositionally biased region" description="Polar residues" evidence="2">
    <location>
        <begin position="309"/>
        <end position="321"/>
    </location>
</feature>
<feature type="coiled-coil region" evidence="1">
    <location>
        <begin position="189"/>
        <end position="216"/>
    </location>
</feature>
<evidence type="ECO:0000259" key="3">
    <source>
        <dbReference type="PROSITE" id="PS50042"/>
    </source>
</evidence>
<dbReference type="InterPro" id="IPR018488">
    <property type="entry name" value="cNMP-bd_CS"/>
</dbReference>
<proteinExistence type="predicted"/>
<evidence type="ECO:0000256" key="1">
    <source>
        <dbReference type="SAM" id="Coils"/>
    </source>
</evidence>
<feature type="coiled-coil region" evidence="1">
    <location>
        <begin position="20"/>
        <end position="51"/>
    </location>
</feature>
<dbReference type="PANTHER" id="PTHR11635">
    <property type="entry name" value="CAMP-DEPENDENT PROTEIN KINASE REGULATORY CHAIN"/>
    <property type="match status" value="1"/>
</dbReference>
<feature type="compositionally biased region" description="Low complexity" evidence="2">
    <location>
        <begin position="327"/>
        <end position="341"/>
    </location>
</feature>
<feature type="region of interest" description="Disordered" evidence="2">
    <location>
        <begin position="1019"/>
        <end position="1038"/>
    </location>
</feature>
<feature type="coiled-coil region" evidence="1">
    <location>
        <begin position="825"/>
        <end position="864"/>
    </location>
</feature>
<dbReference type="Proteomes" id="UP000054937">
    <property type="component" value="Unassembled WGS sequence"/>
</dbReference>
<accession>A0A0V0QDH8</accession>
<dbReference type="GO" id="GO:0005952">
    <property type="term" value="C:cAMP-dependent protein kinase complex"/>
    <property type="evidence" value="ECO:0007669"/>
    <property type="project" value="InterPro"/>
</dbReference>
<feature type="domain" description="Cyclic nucleotide-binding" evidence="3">
    <location>
        <begin position="449"/>
        <end position="507"/>
    </location>
</feature>
<dbReference type="CDD" id="cd00038">
    <property type="entry name" value="CAP_ED"/>
    <property type="match status" value="3"/>
</dbReference>
<evidence type="ECO:0000313" key="5">
    <source>
        <dbReference type="Proteomes" id="UP000054937"/>
    </source>
</evidence>
<dbReference type="Pfam" id="PF00027">
    <property type="entry name" value="cNMP_binding"/>
    <property type="match status" value="1"/>
</dbReference>
<dbReference type="SUPFAM" id="SSF51206">
    <property type="entry name" value="cAMP-binding domain-like"/>
    <property type="match status" value="2"/>
</dbReference>
<dbReference type="GO" id="GO:0034236">
    <property type="term" value="F:protein kinase A catalytic subunit binding"/>
    <property type="evidence" value="ECO:0007669"/>
    <property type="project" value="TreeGrafter"/>
</dbReference>
<feature type="region of interest" description="Disordered" evidence="2">
    <location>
        <begin position="309"/>
        <end position="350"/>
    </location>
</feature>
<dbReference type="PROSITE" id="PS00889">
    <property type="entry name" value="CNMP_BINDING_2"/>
    <property type="match status" value="1"/>
</dbReference>
<feature type="region of interest" description="Disordered" evidence="2">
    <location>
        <begin position="933"/>
        <end position="955"/>
    </location>
</feature>
<feature type="compositionally biased region" description="Low complexity" evidence="2">
    <location>
        <begin position="940"/>
        <end position="952"/>
    </location>
</feature>
<dbReference type="GO" id="GO:0005829">
    <property type="term" value="C:cytosol"/>
    <property type="evidence" value="ECO:0007669"/>
    <property type="project" value="TreeGrafter"/>
</dbReference>
<evidence type="ECO:0000313" key="4">
    <source>
        <dbReference type="EMBL" id="KRX00254.1"/>
    </source>
</evidence>
<feature type="domain" description="Cyclic nucleotide-binding" evidence="3">
    <location>
        <begin position="96"/>
        <end position="148"/>
    </location>
</feature>
<reference evidence="4 5" key="1">
    <citation type="journal article" date="2015" name="Sci. Rep.">
        <title>Genome of the facultative scuticociliatosis pathogen Pseudocohnilembus persalinus provides insight into its virulence through horizontal gene transfer.</title>
        <authorList>
            <person name="Xiong J."/>
            <person name="Wang G."/>
            <person name="Cheng J."/>
            <person name="Tian M."/>
            <person name="Pan X."/>
            <person name="Warren A."/>
            <person name="Jiang C."/>
            <person name="Yuan D."/>
            <person name="Miao W."/>
        </authorList>
    </citation>
    <scope>NUCLEOTIDE SEQUENCE [LARGE SCALE GENOMIC DNA]</scope>
    <source>
        <strain evidence="4">36N120E</strain>
    </source>
</reference>
<organism evidence="4 5">
    <name type="scientific">Pseudocohnilembus persalinus</name>
    <name type="common">Ciliate</name>
    <dbReference type="NCBI Taxonomy" id="266149"/>
    <lineage>
        <taxon>Eukaryota</taxon>
        <taxon>Sar</taxon>
        <taxon>Alveolata</taxon>
        <taxon>Ciliophora</taxon>
        <taxon>Intramacronucleata</taxon>
        <taxon>Oligohymenophorea</taxon>
        <taxon>Scuticociliatia</taxon>
        <taxon>Philasterida</taxon>
        <taxon>Pseudocohnilembidae</taxon>
        <taxon>Pseudocohnilembus</taxon>
    </lineage>
</organism>
<dbReference type="InterPro" id="IPR014710">
    <property type="entry name" value="RmlC-like_jellyroll"/>
</dbReference>
<feature type="domain" description="Cyclic nucleotide-binding" evidence="3">
    <location>
        <begin position="597"/>
        <end position="654"/>
    </location>
</feature>
<feature type="compositionally biased region" description="Polar residues" evidence="2">
    <location>
        <begin position="1116"/>
        <end position="1127"/>
    </location>
</feature>
<dbReference type="PANTHER" id="PTHR11635:SF152">
    <property type="entry name" value="CAMP-DEPENDENT PROTEIN KINASE TYPE I REGULATORY SUBUNIT-RELATED"/>
    <property type="match status" value="1"/>
</dbReference>
<feature type="region of interest" description="Disordered" evidence="2">
    <location>
        <begin position="1114"/>
        <end position="1133"/>
    </location>
</feature>
<sequence>MHQSGQKPILYRQGVIKNNLRSQKNESETYAIQLKQKQQQLEEEMNDARYQYLNKNYTDEQKLFNCMQALKNQKNGKIEPLQKQAILTYIENLQFFIKYQKYYDISEVMEICEPKQLQKGEPLFLKGEIANSFYILLEGEAAVIVENNIKKKIDNSQEQSKKQADGDDNKINFVSQSQKDIDITKKVPLIQTQYNLNEQNNNLNKLTKNQEKKINTVSQNMVIGNYDHNNNINLPQNSQNTQLSENLLYPQKSKFFKQSFDESQLSQLKSSKQNQNLFPNFKFDMSQNKNDTSYNLDLVEMKESKNEVFNQNNIFRPNININKSEDQNSNSQKNKNSPQQNTDYNGDQCGNFLNINNNNNNLYNNSVKPKITNKELRRGSRKLSGINIFDLDNSLLKSRKKSIVLQPMFSILMEKKDKLFCDGLTTLTWKDIKNPFYFLYKNIFCPKIMKKGDQFGESSLLTRQTRTASIIAQTDCYLIQISKQNYKKYFHKIFQQKLEIKRLFLKSAFSVSLPKAIENQLLIEINISLKFQYNQILFHQNDIINNDSFVYIIKKGQVQIYVDIPEEKENLEEKPLHQQIKELKEIDQKSFHRKGPNVYKKQHYKQKKICIFGPGEFIGLDDFVKNRSQRQYTVQAKSKVSVFGIRKNRFLQLIDEHYMIKETFINKAKKYHKIFQYMEDQKDANNILAMLAQDNQDQEKYIQKMPKAIQKKISQVKSASNLFPQDIYIYENKQKQNLIDNNSALKENQQKQQEKEQINKNSNIFDIDAQSEYLLLINDADLFKPGISSEDILKYKSQEMGTQIQKQQSMLNKQKNFTKKQQIQKVQQNQQKQIIQQNIKSLENIEEQQNIENEESLINNVKSQFNGQKKQFLSNNINLRNSQNQAQIIKAQELFQKIKSNNLSPSKSQISHTSSKKPFIFSNLEKNNSNKKILQDRRNNNNFVSSQNHNNSKYINERRQIQSAYQSRSLNNNQKKNNQLNNQNLNIIKNDSNQNIYENTNEFYNSVKETEVTDFSVDKQQQNQPNFQQVKNNINNRNCTEEDINQETQNSIRKINQNSNQNQNTTYPKFQSQQNNNMIKINFSNKNPNFQNKIPEEENEDNFNSQQLNSKKKNFSQKFDSNLSTPSQQQVQKKQLIFQNQQNFTTKSQQSLPATANFSNYVTSSNLKHMKSDNQLDNINNNFSKSQQNLRSQIQSLESQNEYKTDRKQIYDIIQECRQQGLNALQVSKKLEKLFPDEKKSFLELKLLEKKDDFHQVTIENPLYQDNHYNQLVHYSLQCRKKELKKTQEKKQRINIVLNPQMFKDCQLKNKEKLFRIKNKKIGKQPFQSFTIKSETSTDINNNNNCTEPSIQQNINECQYDKQYQIQMQIDKLLPEQQYKNLDQQIEGEDLNLYQFGQQNNNKKSTTHTHRNYFKPKKSLKFKNQNLLQIKNNTGSQKQNINQTNQQQVATESEFNNYYQNIQPFKKNEIYKMFNQFEKNVKNPKIIKYSYNNQEESNLNQYSQKNQQKLNILENYLSNPDNQLKNNQNMSKNTQIIGQQNSFTSLDNFNNQQLQNKYNDDSDYISNNQKTSDKTQINENLKLKKSSFYQQTDYNDDYDQIYEQEQNQEYDQIQTQTIHQNKKYKQTQNNIDKLDFKQKYPNQKKVSVTSYIQFSDSNLNTIINNKKQN</sequence>
<dbReference type="InterPro" id="IPR018490">
    <property type="entry name" value="cNMP-bd_dom_sf"/>
</dbReference>
<name>A0A0V0QDH8_PSEPJ</name>
<dbReference type="InParanoid" id="A0A0V0QDH8"/>
<dbReference type="PROSITE" id="PS50042">
    <property type="entry name" value="CNMP_BINDING_3"/>
    <property type="match status" value="3"/>
</dbReference>
<feature type="region of interest" description="Disordered" evidence="2">
    <location>
        <begin position="1085"/>
        <end position="1107"/>
    </location>
</feature>
<feature type="compositionally biased region" description="Low complexity" evidence="2">
    <location>
        <begin position="1020"/>
        <end position="1033"/>
    </location>
</feature>
<dbReference type="InterPro" id="IPR000595">
    <property type="entry name" value="cNMP-bd_dom"/>
</dbReference>
<keyword evidence="1" id="KW-0175">Coiled coil</keyword>
<dbReference type="EMBL" id="LDAU01000194">
    <property type="protein sequence ID" value="KRX00254.1"/>
    <property type="molecule type" value="Genomic_DNA"/>
</dbReference>
<dbReference type="GO" id="GO:0030552">
    <property type="term" value="F:cAMP binding"/>
    <property type="evidence" value="ECO:0007669"/>
    <property type="project" value="TreeGrafter"/>
</dbReference>
<evidence type="ECO:0000256" key="2">
    <source>
        <dbReference type="SAM" id="MobiDB-lite"/>
    </source>
</evidence>
<dbReference type="GO" id="GO:0004862">
    <property type="term" value="F:cAMP-dependent protein kinase inhibitor activity"/>
    <property type="evidence" value="ECO:0007669"/>
    <property type="project" value="TreeGrafter"/>
</dbReference>
<protein>
    <submittedName>
        <fullName evidence="4">Cyclic nucleotide-binding protein</fullName>
    </submittedName>
</protein>
<keyword evidence="5" id="KW-1185">Reference proteome</keyword>
<comment type="caution">
    <text evidence="4">The sequence shown here is derived from an EMBL/GenBank/DDBJ whole genome shotgun (WGS) entry which is preliminary data.</text>
</comment>
<dbReference type="Gene3D" id="2.60.120.10">
    <property type="entry name" value="Jelly Rolls"/>
    <property type="match status" value="3"/>
</dbReference>
<gene>
    <name evidence="4" type="ORF">PPERSA_10753</name>
</gene>